<reference evidence="4 5" key="1">
    <citation type="submission" date="2019-05" db="EMBL/GenBank/DDBJ databases">
        <title>Emergence of the Ug99 lineage of the wheat stem rust pathogen through somatic hybridization.</title>
        <authorList>
            <person name="Li F."/>
            <person name="Upadhyaya N.M."/>
            <person name="Sperschneider J."/>
            <person name="Matny O."/>
            <person name="Nguyen-Phuc H."/>
            <person name="Mago R."/>
            <person name="Raley C."/>
            <person name="Miller M.E."/>
            <person name="Silverstein K.A.T."/>
            <person name="Henningsen E."/>
            <person name="Hirsch C.D."/>
            <person name="Visser B."/>
            <person name="Pretorius Z.A."/>
            <person name="Steffenson B.J."/>
            <person name="Schwessinger B."/>
            <person name="Dodds P.N."/>
            <person name="Figueroa M."/>
        </authorList>
    </citation>
    <scope>NUCLEOTIDE SEQUENCE [LARGE SCALE GENOMIC DNA]</scope>
    <source>
        <strain evidence="2">21-0</strain>
        <strain evidence="3 5">Ug99</strain>
    </source>
</reference>
<evidence type="ECO:0000313" key="4">
    <source>
        <dbReference type="Proteomes" id="UP000324748"/>
    </source>
</evidence>
<dbReference type="OrthoDB" id="2495482at2759"/>
<sequence>MQFLSALASITLLVSFPLTLHAQNVPNDYIIKEYTDPSKPYLQVLDAKGKVAYTFEKAYDFPSQYKNTVTIADPSLKPIFSMVSSDDQCRLKTHYAQLRGPAAKDNLPKREYKYDNSRTFGKILWRFNFYSDGAGAREYYKFERNRTNKGGRIYKVAAGQPSQLVGLLRFQVRRDNWVGPDTVNGIKTFTLSCIDGAPLPELVTLLGMVFYRC</sequence>
<name>A0A5B0MC17_PUCGR</name>
<keyword evidence="1" id="KW-0732">Signal</keyword>
<feature type="signal peptide" evidence="1">
    <location>
        <begin position="1"/>
        <end position="22"/>
    </location>
</feature>
<evidence type="ECO:0000313" key="3">
    <source>
        <dbReference type="EMBL" id="KAA1122136.1"/>
    </source>
</evidence>
<proteinExistence type="predicted"/>
<accession>A0A5B0MC17</accession>
<dbReference type="AlphaFoldDB" id="A0A5B0MC17"/>
<evidence type="ECO:0000313" key="2">
    <source>
        <dbReference type="EMBL" id="KAA1073548.1"/>
    </source>
</evidence>
<evidence type="ECO:0000256" key="1">
    <source>
        <dbReference type="SAM" id="SignalP"/>
    </source>
</evidence>
<dbReference type="Proteomes" id="UP000324748">
    <property type="component" value="Unassembled WGS sequence"/>
</dbReference>
<dbReference type="EMBL" id="VDEP01000236">
    <property type="protein sequence ID" value="KAA1122136.1"/>
    <property type="molecule type" value="Genomic_DNA"/>
</dbReference>
<protein>
    <recommendedName>
        <fullName evidence="6">Secreted protein</fullName>
    </recommendedName>
</protein>
<dbReference type="Proteomes" id="UP000325313">
    <property type="component" value="Unassembled WGS sequence"/>
</dbReference>
<evidence type="ECO:0008006" key="6">
    <source>
        <dbReference type="Google" id="ProtNLM"/>
    </source>
</evidence>
<comment type="caution">
    <text evidence="2">The sequence shown here is derived from an EMBL/GenBank/DDBJ whole genome shotgun (WGS) entry which is preliminary data.</text>
</comment>
<evidence type="ECO:0000313" key="5">
    <source>
        <dbReference type="Proteomes" id="UP000325313"/>
    </source>
</evidence>
<gene>
    <name evidence="2" type="ORF">PGT21_015180</name>
    <name evidence="3" type="ORF">PGTUg99_029522</name>
</gene>
<keyword evidence="4" id="KW-1185">Reference proteome</keyword>
<organism evidence="2 4">
    <name type="scientific">Puccinia graminis f. sp. tritici</name>
    <dbReference type="NCBI Taxonomy" id="56615"/>
    <lineage>
        <taxon>Eukaryota</taxon>
        <taxon>Fungi</taxon>
        <taxon>Dikarya</taxon>
        <taxon>Basidiomycota</taxon>
        <taxon>Pucciniomycotina</taxon>
        <taxon>Pucciniomycetes</taxon>
        <taxon>Pucciniales</taxon>
        <taxon>Pucciniaceae</taxon>
        <taxon>Puccinia</taxon>
    </lineage>
</organism>
<feature type="chain" id="PRO_5036137191" description="Secreted protein" evidence="1">
    <location>
        <begin position="23"/>
        <end position="213"/>
    </location>
</feature>
<dbReference type="EMBL" id="VSWC01000158">
    <property type="protein sequence ID" value="KAA1073548.1"/>
    <property type="molecule type" value="Genomic_DNA"/>
</dbReference>